<organism evidence="3 4">
    <name type="scientific">Yinghuangia aomiensis</name>
    <dbReference type="NCBI Taxonomy" id="676205"/>
    <lineage>
        <taxon>Bacteria</taxon>
        <taxon>Bacillati</taxon>
        <taxon>Actinomycetota</taxon>
        <taxon>Actinomycetes</taxon>
        <taxon>Kitasatosporales</taxon>
        <taxon>Streptomycetaceae</taxon>
        <taxon>Yinghuangia</taxon>
    </lineage>
</organism>
<dbReference type="NCBIfam" id="TIGR00026">
    <property type="entry name" value="hi_GC_TIGR00026"/>
    <property type="match status" value="1"/>
</dbReference>
<gene>
    <name evidence="3" type="ORF">GCM10023205_33980</name>
</gene>
<evidence type="ECO:0000313" key="4">
    <source>
        <dbReference type="Proteomes" id="UP001500466"/>
    </source>
</evidence>
<dbReference type="PANTHER" id="PTHR39428">
    <property type="entry name" value="F420H(2)-DEPENDENT QUINONE REDUCTASE RV1261C"/>
    <property type="match status" value="1"/>
</dbReference>
<dbReference type="SUPFAM" id="SSF50475">
    <property type="entry name" value="FMN-binding split barrel"/>
    <property type="match status" value="1"/>
</dbReference>
<accession>A0ABP9HBP8</accession>
<comment type="similarity">
    <text evidence="1">Belongs to the F420H(2)-dependent quinone reductase family.</text>
</comment>
<protein>
    <submittedName>
        <fullName evidence="3">Nitroreductase family deazaflavin-dependent oxidoreductase</fullName>
    </submittedName>
</protein>
<evidence type="ECO:0000313" key="3">
    <source>
        <dbReference type="EMBL" id="GAA4966546.1"/>
    </source>
</evidence>
<dbReference type="EMBL" id="BAABHS010000011">
    <property type="protein sequence ID" value="GAA4966546.1"/>
    <property type="molecule type" value="Genomic_DNA"/>
</dbReference>
<evidence type="ECO:0000256" key="1">
    <source>
        <dbReference type="ARBA" id="ARBA00008710"/>
    </source>
</evidence>
<dbReference type="InterPro" id="IPR004378">
    <property type="entry name" value="F420H2_quin_Rdtase"/>
</dbReference>
<dbReference type="Pfam" id="PF04075">
    <property type="entry name" value="F420H2_quin_red"/>
    <property type="match status" value="1"/>
</dbReference>
<keyword evidence="4" id="KW-1185">Reference proteome</keyword>
<sequence>MSERLQLNQKVIDEFRAAAGIVGGDFQGVPLLLTTTGARTGTPRTMPVTYLADGDRLIVFAANGGRPNRPGWYHNLLAAPTATVEVGTETYQADATVVEGSERDRLWARQLPHTPYFEDFETRSGRPIPVIALTRIA</sequence>
<dbReference type="PANTHER" id="PTHR39428:SF1">
    <property type="entry name" value="F420H(2)-DEPENDENT QUINONE REDUCTASE RV1261C"/>
    <property type="match status" value="1"/>
</dbReference>
<comment type="caution">
    <text evidence="3">The sequence shown here is derived from an EMBL/GenBank/DDBJ whole genome shotgun (WGS) entry which is preliminary data.</text>
</comment>
<proteinExistence type="inferred from homology"/>
<evidence type="ECO:0000256" key="2">
    <source>
        <dbReference type="ARBA" id="ARBA00049106"/>
    </source>
</evidence>
<dbReference type="Gene3D" id="2.30.110.10">
    <property type="entry name" value="Electron Transport, Fmn-binding Protein, Chain A"/>
    <property type="match status" value="1"/>
</dbReference>
<name>A0ABP9HBP8_9ACTN</name>
<reference evidence="4" key="1">
    <citation type="journal article" date="2019" name="Int. J. Syst. Evol. Microbiol.">
        <title>The Global Catalogue of Microorganisms (GCM) 10K type strain sequencing project: providing services to taxonomists for standard genome sequencing and annotation.</title>
        <authorList>
            <consortium name="The Broad Institute Genomics Platform"/>
            <consortium name="The Broad Institute Genome Sequencing Center for Infectious Disease"/>
            <person name="Wu L."/>
            <person name="Ma J."/>
        </authorList>
    </citation>
    <scope>NUCLEOTIDE SEQUENCE [LARGE SCALE GENOMIC DNA]</scope>
    <source>
        <strain evidence="4">JCM 17986</strain>
    </source>
</reference>
<dbReference type="Proteomes" id="UP001500466">
    <property type="component" value="Unassembled WGS sequence"/>
</dbReference>
<comment type="catalytic activity">
    <reaction evidence="2">
        <text>oxidized coenzyme F420-(gamma-L-Glu)(n) + a quinol + H(+) = reduced coenzyme F420-(gamma-L-Glu)(n) + a quinone</text>
        <dbReference type="Rhea" id="RHEA:39663"/>
        <dbReference type="Rhea" id="RHEA-COMP:12939"/>
        <dbReference type="Rhea" id="RHEA-COMP:14378"/>
        <dbReference type="ChEBI" id="CHEBI:15378"/>
        <dbReference type="ChEBI" id="CHEBI:24646"/>
        <dbReference type="ChEBI" id="CHEBI:132124"/>
        <dbReference type="ChEBI" id="CHEBI:133980"/>
        <dbReference type="ChEBI" id="CHEBI:139511"/>
    </reaction>
</comment>
<dbReference type="InterPro" id="IPR012349">
    <property type="entry name" value="Split_barrel_FMN-bd"/>
</dbReference>
<dbReference type="RefSeq" id="WP_345676340.1">
    <property type="nucleotide sequence ID" value="NZ_BAABHS010000011.1"/>
</dbReference>